<accession>F1CIW3</accession>
<name>F1CIW3_HOTJU</name>
<keyword evidence="1" id="KW-1133">Transmembrane helix</keyword>
<dbReference type="EMBL" id="HQ288069">
    <property type="protein sequence ID" value="ADY39494.1"/>
    <property type="molecule type" value="mRNA"/>
</dbReference>
<organism evidence="2">
    <name type="scientific">Hottentotta judaicus</name>
    <name type="common">Black scorpion</name>
    <name type="synonym">Buthotus judaicus</name>
    <dbReference type="NCBI Taxonomy" id="6863"/>
    <lineage>
        <taxon>Eukaryota</taxon>
        <taxon>Metazoa</taxon>
        <taxon>Ecdysozoa</taxon>
        <taxon>Arthropoda</taxon>
        <taxon>Chelicerata</taxon>
        <taxon>Arachnida</taxon>
        <taxon>Scorpiones</taxon>
        <taxon>Buthida</taxon>
        <taxon>Buthoidea</taxon>
        <taxon>Buthidae</taxon>
        <taxon>Hottentotta</taxon>
    </lineage>
</organism>
<feature type="transmembrane region" description="Helical" evidence="1">
    <location>
        <begin position="27"/>
        <end position="45"/>
    </location>
</feature>
<sequence>TYMCTYKYIYTYIYTIYIRIHIYIYEVYIYTYTVCIMSFFSYITVQDYSTSNRQERKSNHFLVNFTSPLNCRVEITYVTSNESKKYT</sequence>
<evidence type="ECO:0000256" key="1">
    <source>
        <dbReference type="SAM" id="Phobius"/>
    </source>
</evidence>
<reference evidence="2" key="1">
    <citation type="journal article" date="2011" name="Toxicon">
        <title>The tale of a resting gland: transcriptome of a replete venom gland from the scorpion Hottentotta judaicus.</title>
        <authorList>
            <person name="Morgenstern D."/>
            <person name="Rohde B.H."/>
            <person name="King G.F."/>
            <person name="Tal T."/>
            <person name="Sher D."/>
            <person name="Zlotkin E."/>
        </authorList>
    </citation>
    <scope>NUCLEOTIDE SEQUENCE</scope>
    <source>
        <tissue evidence="2">Telson</tissue>
    </source>
</reference>
<protein>
    <submittedName>
        <fullName evidence="2">Uncharacterized protein</fullName>
    </submittedName>
</protein>
<dbReference type="AlphaFoldDB" id="F1CIW3"/>
<keyword evidence="1" id="KW-0812">Transmembrane</keyword>
<evidence type="ECO:0000313" key="2">
    <source>
        <dbReference type="EMBL" id="ADY39494.1"/>
    </source>
</evidence>
<feature type="non-terminal residue" evidence="2">
    <location>
        <position position="1"/>
    </location>
</feature>
<proteinExistence type="evidence at transcript level"/>
<keyword evidence="1" id="KW-0472">Membrane</keyword>